<proteinExistence type="predicted"/>
<evidence type="ECO:0000313" key="2">
    <source>
        <dbReference type="Proteomes" id="UP001139286"/>
    </source>
</evidence>
<dbReference type="AlphaFoldDB" id="A0A9X1I8H2"/>
<dbReference type="InterPro" id="IPR014985">
    <property type="entry name" value="WbqC"/>
</dbReference>
<gene>
    <name evidence="1" type="ORF">LG651_10800</name>
</gene>
<dbReference type="EMBL" id="JAJAPX010000004">
    <property type="protein sequence ID" value="MCB4808739.1"/>
    <property type="molecule type" value="Genomic_DNA"/>
</dbReference>
<dbReference type="Pfam" id="PF08889">
    <property type="entry name" value="WbqC"/>
    <property type="match status" value="1"/>
</dbReference>
<name>A0A9X1I8H2_9FLAO</name>
<sequence>MEHKIAIMQPYVFPYLGYFQLINAVDEFILYDDVNFIKKGWVNRNKILVQEKGKIITFPCKNISQNKLIKDVYLHKDSKAYLNLKETIKHAYTKAPYFSDVFHLFNKALESNCKTISELSILSIKEVLNYLDLDVNLKISSKAYTGLEVFSKEDRLINICKIEKCNVYINAIGGKAIYSKEMFSKDEIVLKFLKPELPEYNQFSNSEFIKGLSIIDVMMFNSPDEIRDMLTKYTLV</sequence>
<accession>A0A9X1I8H2</accession>
<protein>
    <submittedName>
        <fullName evidence="1">WbqC family protein</fullName>
    </submittedName>
</protein>
<comment type="caution">
    <text evidence="1">The sequence shown here is derived from an EMBL/GenBank/DDBJ whole genome shotgun (WGS) entry which is preliminary data.</text>
</comment>
<dbReference type="Proteomes" id="UP001139286">
    <property type="component" value="Unassembled WGS sequence"/>
</dbReference>
<reference evidence="1" key="1">
    <citation type="submission" date="2021-10" db="EMBL/GenBank/DDBJ databases">
        <title>Tamlana sargassums sp. nov., and Tamlana laminarinivorans sp. nov., two new bacteria isolated from the brown alga.</title>
        <authorList>
            <person name="Li J."/>
        </authorList>
    </citation>
    <scope>NUCLEOTIDE SEQUENCE</scope>
    <source>
        <strain evidence="1">62-3</strain>
    </source>
</reference>
<evidence type="ECO:0000313" key="1">
    <source>
        <dbReference type="EMBL" id="MCB4808739.1"/>
    </source>
</evidence>
<organism evidence="1 2">
    <name type="scientific">Neotamlana sargassicola</name>
    <dbReference type="NCBI Taxonomy" id="2883125"/>
    <lineage>
        <taxon>Bacteria</taxon>
        <taxon>Pseudomonadati</taxon>
        <taxon>Bacteroidota</taxon>
        <taxon>Flavobacteriia</taxon>
        <taxon>Flavobacteriales</taxon>
        <taxon>Flavobacteriaceae</taxon>
        <taxon>Neotamlana</taxon>
    </lineage>
</organism>
<keyword evidence="2" id="KW-1185">Reference proteome</keyword>
<dbReference type="RefSeq" id="WP_226696140.1">
    <property type="nucleotide sequence ID" value="NZ_JAJAPX010000004.1"/>
</dbReference>